<feature type="coiled-coil region" evidence="1">
    <location>
        <begin position="107"/>
        <end position="138"/>
    </location>
</feature>
<evidence type="ECO:0000256" key="2">
    <source>
        <dbReference type="SAM" id="MobiDB-lite"/>
    </source>
</evidence>
<gene>
    <name evidence="3" type="ORF">PHATRDRAFT_52325</name>
</gene>
<feature type="region of interest" description="Disordered" evidence="2">
    <location>
        <begin position="336"/>
        <end position="390"/>
    </location>
</feature>
<dbReference type="HOGENOM" id="CLU_440390_0_0_1"/>
<sequence>MTSHSGLGESGTSQLVANYQATENSSSTNNAFKGDHEVAGNPGIDPNVVSSSSQPPEKNFAPTPRQTSGGNHGDSGVNTRHLDGASGNSHDSRSGSSTVSTSGMSGLERQKAVNAKLQEQIMQNIRQQEELVRRLQSSRAAYGSGSAHSATGQGAFSNGALANQIQMSNMTASTPSNTHLLSGISNQVPGMMANTMTAAMQRSQLEHMQRQAAYIKQQANAAGAAGSSGMSHMNNLNSIHPSQLALLNHGLGGNAGHMHQSHNGANTMGMQQFANVAATQQAAFPTHAILASAFGNGGIMNSAQTALMGAVAANANGGAFANPAALAAMQAHAMQQNTNSSNSGGNGSFSLPLTPPSYSDAASTLNDAPANEKKRKAPEASQLSPESFNW</sequence>
<feature type="compositionally biased region" description="Polar residues" evidence="2">
    <location>
        <begin position="1"/>
        <end position="31"/>
    </location>
</feature>
<accession>B7G5Q0</accession>
<reference evidence="4" key="2">
    <citation type="submission" date="2008-08" db="EMBL/GenBank/DDBJ databases">
        <authorList>
            <consortium name="Diatom Consortium"/>
            <person name="Grigoriev I."/>
            <person name="Grimwood J."/>
            <person name="Kuo A."/>
            <person name="Otillar R.P."/>
            <person name="Salamov A."/>
            <person name="Detter J.C."/>
            <person name="Lindquist E."/>
            <person name="Shapiro H."/>
            <person name="Lucas S."/>
            <person name="Glavina del Rio T."/>
            <person name="Pitluck S."/>
            <person name="Rokhsar D."/>
            <person name="Bowler C."/>
        </authorList>
    </citation>
    <scope>GENOME REANNOTATION</scope>
    <source>
        <strain evidence="4">CCAP 1055/1</strain>
    </source>
</reference>
<dbReference type="PaxDb" id="2850-Phatr52325"/>
<reference evidence="3 4" key="1">
    <citation type="journal article" date="2008" name="Nature">
        <title>The Phaeodactylum genome reveals the evolutionary history of diatom genomes.</title>
        <authorList>
            <person name="Bowler C."/>
            <person name="Allen A.E."/>
            <person name="Badger J.H."/>
            <person name="Grimwood J."/>
            <person name="Jabbari K."/>
            <person name="Kuo A."/>
            <person name="Maheswari U."/>
            <person name="Martens C."/>
            <person name="Maumus F."/>
            <person name="Otillar R.P."/>
            <person name="Rayko E."/>
            <person name="Salamov A."/>
            <person name="Vandepoele K."/>
            <person name="Beszteri B."/>
            <person name="Gruber A."/>
            <person name="Heijde M."/>
            <person name="Katinka M."/>
            <person name="Mock T."/>
            <person name="Valentin K."/>
            <person name="Verret F."/>
            <person name="Berges J.A."/>
            <person name="Brownlee C."/>
            <person name="Cadoret J.P."/>
            <person name="Chiovitti A."/>
            <person name="Choi C.J."/>
            <person name="Coesel S."/>
            <person name="De Martino A."/>
            <person name="Detter J.C."/>
            <person name="Durkin C."/>
            <person name="Falciatore A."/>
            <person name="Fournet J."/>
            <person name="Haruta M."/>
            <person name="Huysman M.J."/>
            <person name="Jenkins B.D."/>
            <person name="Jiroutova K."/>
            <person name="Jorgensen R.E."/>
            <person name="Joubert Y."/>
            <person name="Kaplan A."/>
            <person name="Kroger N."/>
            <person name="Kroth P.G."/>
            <person name="La Roche J."/>
            <person name="Lindquist E."/>
            <person name="Lommer M."/>
            <person name="Martin-Jezequel V."/>
            <person name="Lopez P.J."/>
            <person name="Lucas S."/>
            <person name="Mangogna M."/>
            <person name="McGinnis K."/>
            <person name="Medlin L.K."/>
            <person name="Montsant A."/>
            <person name="Oudot-Le Secq M.P."/>
            <person name="Napoli C."/>
            <person name="Obornik M."/>
            <person name="Parker M.S."/>
            <person name="Petit J.L."/>
            <person name="Porcel B.M."/>
            <person name="Poulsen N."/>
            <person name="Robison M."/>
            <person name="Rychlewski L."/>
            <person name="Rynearson T.A."/>
            <person name="Schmutz J."/>
            <person name="Shapiro H."/>
            <person name="Siaut M."/>
            <person name="Stanley M."/>
            <person name="Sussman M.R."/>
            <person name="Taylor A.R."/>
            <person name="Vardi A."/>
            <person name="von Dassow P."/>
            <person name="Vyverman W."/>
            <person name="Willis A."/>
            <person name="Wyrwicz L.S."/>
            <person name="Rokhsar D.S."/>
            <person name="Weissenbach J."/>
            <person name="Armbrust E.V."/>
            <person name="Green B.R."/>
            <person name="Van de Peer Y."/>
            <person name="Grigoriev I.V."/>
        </authorList>
    </citation>
    <scope>NUCLEOTIDE SEQUENCE [LARGE SCALE GENOMIC DNA]</scope>
    <source>
        <strain evidence="3 4">CCAP 1055/1</strain>
    </source>
</reference>
<dbReference type="AlphaFoldDB" id="B7G5Q0"/>
<evidence type="ECO:0000256" key="1">
    <source>
        <dbReference type="SAM" id="Coils"/>
    </source>
</evidence>
<organism evidence="3 4">
    <name type="scientific">Phaeodactylum tricornutum (strain CCAP 1055/1)</name>
    <dbReference type="NCBI Taxonomy" id="556484"/>
    <lineage>
        <taxon>Eukaryota</taxon>
        <taxon>Sar</taxon>
        <taxon>Stramenopiles</taxon>
        <taxon>Ochrophyta</taxon>
        <taxon>Bacillariophyta</taxon>
        <taxon>Bacillariophyceae</taxon>
        <taxon>Bacillariophycidae</taxon>
        <taxon>Naviculales</taxon>
        <taxon>Phaeodactylaceae</taxon>
        <taxon>Phaeodactylum</taxon>
    </lineage>
</organism>
<keyword evidence="1" id="KW-0175">Coiled coil</keyword>
<dbReference type="InParanoid" id="B7G5Q0"/>
<dbReference type="RefSeq" id="XP_002182290.1">
    <property type="nucleotide sequence ID" value="XM_002182254.2"/>
</dbReference>
<feature type="compositionally biased region" description="Polar residues" evidence="2">
    <location>
        <begin position="381"/>
        <end position="390"/>
    </location>
</feature>
<feature type="non-terminal residue" evidence="3">
    <location>
        <position position="390"/>
    </location>
</feature>
<proteinExistence type="predicted"/>
<dbReference type="Proteomes" id="UP000000759">
    <property type="component" value="Chromosome 15"/>
</dbReference>
<name>B7G5Q0_PHATC</name>
<feature type="compositionally biased region" description="Low complexity" evidence="2">
    <location>
        <begin position="86"/>
        <end position="106"/>
    </location>
</feature>
<protein>
    <submittedName>
        <fullName evidence="3">Uncharacterized protein</fullName>
    </submittedName>
</protein>
<dbReference type="EMBL" id="CM000617">
    <property type="protein sequence ID" value="EEC46191.1"/>
    <property type="molecule type" value="Genomic_DNA"/>
</dbReference>
<feature type="region of interest" description="Disordered" evidence="2">
    <location>
        <begin position="1"/>
        <end position="106"/>
    </location>
</feature>
<dbReference type="GeneID" id="7203016"/>
<evidence type="ECO:0000313" key="4">
    <source>
        <dbReference type="Proteomes" id="UP000000759"/>
    </source>
</evidence>
<dbReference type="KEGG" id="pti:PHATRDRAFT_52325"/>
<keyword evidence="4" id="KW-1185">Reference proteome</keyword>
<feature type="compositionally biased region" description="Polar residues" evidence="2">
    <location>
        <begin position="356"/>
        <end position="366"/>
    </location>
</feature>
<evidence type="ECO:0000313" key="3">
    <source>
        <dbReference type="EMBL" id="EEC46191.1"/>
    </source>
</evidence>